<dbReference type="GO" id="GO:0004519">
    <property type="term" value="F:endonuclease activity"/>
    <property type="evidence" value="ECO:0007669"/>
    <property type="project" value="InterPro"/>
</dbReference>
<evidence type="ECO:0000313" key="3">
    <source>
        <dbReference type="Proteomes" id="UP000189670"/>
    </source>
</evidence>
<proteinExistence type="predicted"/>
<dbReference type="Gene3D" id="1.10.30.50">
    <property type="match status" value="1"/>
</dbReference>
<dbReference type="Proteomes" id="UP000189670">
    <property type="component" value="Unassembled WGS sequence"/>
</dbReference>
<evidence type="ECO:0000313" key="2">
    <source>
        <dbReference type="EMBL" id="ETR66001.1"/>
    </source>
</evidence>
<dbReference type="CDD" id="cd00085">
    <property type="entry name" value="HNHc"/>
    <property type="match status" value="1"/>
</dbReference>
<dbReference type="EMBL" id="ATBP01002310">
    <property type="protein sequence ID" value="ETR66001.1"/>
    <property type="molecule type" value="Genomic_DNA"/>
</dbReference>
<name>A0A1V1NTV9_9BACT</name>
<dbReference type="AlphaFoldDB" id="A0A1V1NTV9"/>
<dbReference type="InterPro" id="IPR002711">
    <property type="entry name" value="HNH"/>
</dbReference>
<feature type="non-terminal residue" evidence="2">
    <location>
        <position position="208"/>
    </location>
</feature>
<dbReference type="SMART" id="SM00507">
    <property type="entry name" value="HNHc"/>
    <property type="match status" value="1"/>
</dbReference>
<reference evidence="3" key="1">
    <citation type="submission" date="2012-11" db="EMBL/GenBank/DDBJ databases">
        <authorList>
            <person name="Lucero-Rivera Y.E."/>
            <person name="Tovar-Ramirez D."/>
        </authorList>
    </citation>
    <scope>NUCLEOTIDE SEQUENCE [LARGE SCALE GENOMIC DNA]</scope>
    <source>
        <strain evidence="3">Araruama</strain>
    </source>
</reference>
<organism evidence="2 3">
    <name type="scientific">Candidatus Magnetoglobus multicellularis str. Araruama</name>
    <dbReference type="NCBI Taxonomy" id="890399"/>
    <lineage>
        <taxon>Bacteria</taxon>
        <taxon>Pseudomonadati</taxon>
        <taxon>Thermodesulfobacteriota</taxon>
        <taxon>Desulfobacteria</taxon>
        <taxon>Desulfobacterales</taxon>
        <taxon>Desulfobacteraceae</taxon>
        <taxon>Candidatus Magnetoglobus</taxon>
    </lineage>
</organism>
<dbReference type="Pfam" id="PF01844">
    <property type="entry name" value="HNH"/>
    <property type="match status" value="1"/>
</dbReference>
<dbReference type="GO" id="GO:0003676">
    <property type="term" value="F:nucleic acid binding"/>
    <property type="evidence" value="ECO:0007669"/>
    <property type="project" value="InterPro"/>
</dbReference>
<feature type="domain" description="HNH nuclease" evidence="1">
    <location>
        <begin position="43"/>
        <end position="108"/>
    </location>
</feature>
<gene>
    <name evidence="2" type="ORF">OMM_13388</name>
</gene>
<accession>A0A1V1NTV9</accession>
<sequence>MIRVIKESIPPEILQTKAENLRIKALKECKKHKFSTRYYGHPSVKKKLLEIYCKKCAYCESSISEGAALQVEHYRPKKNLMEDMNHPGYYWLAYEWTNLLLSCPSCNRSKSNSFPIMGERVKSPQNDHKEWHINSESFISEKPLLFNPEFDNLEKQFKFYIDGSIAGEDKNRRSEETIRICNLNRENLRAARKKKLKLLYSEILDIEH</sequence>
<evidence type="ECO:0000259" key="1">
    <source>
        <dbReference type="SMART" id="SM00507"/>
    </source>
</evidence>
<dbReference type="GO" id="GO:0008270">
    <property type="term" value="F:zinc ion binding"/>
    <property type="evidence" value="ECO:0007669"/>
    <property type="project" value="InterPro"/>
</dbReference>
<dbReference type="InterPro" id="IPR003615">
    <property type="entry name" value="HNH_nuc"/>
</dbReference>
<comment type="caution">
    <text evidence="2">The sequence shown here is derived from an EMBL/GenBank/DDBJ whole genome shotgun (WGS) entry which is preliminary data.</text>
</comment>
<protein>
    <recommendedName>
        <fullName evidence="1">HNH nuclease domain-containing protein</fullName>
    </recommendedName>
</protein>